<dbReference type="GO" id="GO:0017000">
    <property type="term" value="P:antibiotic biosynthetic process"/>
    <property type="evidence" value="ECO:0007669"/>
    <property type="project" value="UniProtKB-KW"/>
</dbReference>
<dbReference type="GO" id="GO:0006633">
    <property type="term" value="P:fatty acid biosynthetic process"/>
    <property type="evidence" value="ECO:0007669"/>
    <property type="project" value="TreeGrafter"/>
</dbReference>
<dbReference type="EMBL" id="WEGJ01000024">
    <property type="protein sequence ID" value="MQY14772.1"/>
    <property type="molecule type" value="Genomic_DNA"/>
</dbReference>
<evidence type="ECO:0000313" key="8">
    <source>
        <dbReference type="Proteomes" id="UP000466345"/>
    </source>
</evidence>
<evidence type="ECO:0000256" key="1">
    <source>
        <dbReference type="ARBA" id="ARBA00013258"/>
    </source>
</evidence>
<dbReference type="Pfam" id="PF00698">
    <property type="entry name" value="Acyl_transf_1"/>
    <property type="match status" value="1"/>
</dbReference>
<keyword evidence="4" id="KW-0012">Acyltransferase</keyword>
<dbReference type="InterPro" id="IPR016036">
    <property type="entry name" value="Malonyl_transacylase_ACP-bd"/>
</dbReference>
<evidence type="ECO:0000256" key="5">
    <source>
        <dbReference type="ARBA" id="ARBA00048462"/>
    </source>
</evidence>
<feature type="domain" description="Carrier" evidence="6">
    <location>
        <begin position="350"/>
        <end position="430"/>
    </location>
</feature>
<dbReference type="Pfam" id="PF00550">
    <property type="entry name" value="PP-binding"/>
    <property type="match status" value="1"/>
</dbReference>
<dbReference type="GO" id="GO:0005829">
    <property type="term" value="C:cytosol"/>
    <property type="evidence" value="ECO:0007669"/>
    <property type="project" value="TreeGrafter"/>
</dbReference>
<comment type="catalytic activity">
    <reaction evidence="5">
        <text>holo-[ACP] + malonyl-CoA = malonyl-[ACP] + CoA</text>
        <dbReference type="Rhea" id="RHEA:41792"/>
        <dbReference type="Rhea" id="RHEA-COMP:9623"/>
        <dbReference type="Rhea" id="RHEA-COMP:9685"/>
        <dbReference type="ChEBI" id="CHEBI:57287"/>
        <dbReference type="ChEBI" id="CHEBI:57384"/>
        <dbReference type="ChEBI" id="CHEBI:64479"/>
        <dbReference type="ChEBI" id="CHEBI:78449"/>
        <dbReference type="EC" id="2.3.1.39"/>
    </reaction>
</comment>
<organism evidence="7 8">
    <name type="scientific">Streptomyces smaragdinus</name>
    <dbReference type="NCBI Taxonomy" id="2585196"/>
    <lineage>
        <taxon>Bacteria</taxon>
        <taxon>Bacillati</taxon>
        <taxon>Actinomycetota</taxon>
        <taxon>Actinomycetes</taxon>
        <taxon>Kitasatosporales</taxon>
        <taxon>Streptomycetaceae</taxon>
        <taxon>Streptomyces</taxon>
    </lineage>
</organism>
<evidence type="ECO:0000256" key="3">
    <source>
        <dbReference type="ARBA" id="ARBA00023194"/>
    </source>
</evidence>
<comment type="caution">
    <text evidence="7">The sequence shown here is derived from an EMBL/GenBank/DDBJ whole genome shotgun (WGS) entry which is preliminary data.</text>
</comment>
<keyword evidence="2" id="KW-0808">Transferase</keyword>
<dbReference type="RefSeq" id="WP_153455621.1">
    <property type="nucleotide sequence ID" value="NZ_WEGJ01000024.1"/>
</dbReference>
<dbReference type="InterPro" id="IPR016035">
    <property type="entry name" value="Acyl_Trfase/lysoPLipase"/>
</dbReference>
<dbReference type="Proteomes" id="UP000466345">
    <property type="component" value="Unassembled WGS sequence"/>
</dbReference>
<dbReference type="EC" id="2.3.1.39" evidence="1"/>
<dbReference type="InterPro" id="IPR050858">
    <property type="entry name" value="Mal-CoA-ACP_Trans/PKS_FabD"/>
</dbReference>
<dbReference type="PANTHER" id="PTHR42681:SF1">
    <property type="entry name" value="MALONYL-COA-ACYL CARRIER PROTEIN TRANSACYLASE, MITOCHONDRIAL"/>
    <property type="match status" value="1"/>
</dbReference>
<name>A0A7K0CP20_9ACTN</name>
<dbReference type="AlphaFoldDB" id="A0A7K0CP20"/>
<dbReference type="InterPro" id="IPR009081">
    <property type="entry name" value="PP-bd_ACP"/>
</dbReference>
<dbReference type="SUPFAM" id="SSF52151">
    <property type="entry name" value="FabD/lysophospholipase-like"/>
    <property type="match status" value="1"/>
</dbReference>
<dbReference type="Gene3D" id="3.40.366.10">
    <property type="entry name" value="Malonyl-Coenzyme A Acyl Carrier Protein, domain 2"/>
    <property type="match status" value="1"/>
</dbReference>
<proteinExistence type="predicted"/>
<dbReference type="Gene3D" id="1.10.1200.10">
    <property type="entry name" value="ACP-like"/>
    <property type="match status" value="1"/>
</dbReference>
<sequence length="438" mass="44922">MDLRTALLLPGQGAYRPGVFTGPRSAPVGDVLEAVDAVAAEFGRTPVSPLLTDPDAPDARRLSASDPFALQLAIFAAALVYAAEVVRRRPVDVVLGHSMGEMAAAVHAGCFTVTDGARIVAHRARALEQTAAGAGGMLALTVSARRADALLGAAELPGARLAVVNAPRHTVVSGPEADLGVLAALADVLGVRAVRLAAPYPFHNPLLAPAQAEFAAAIAGIRRRPAEARLHSPALGGLVSDDTDLTGLLVGQLTRPVDFLAALRDLQSYGLESVVECGRAGLSELVTAATGCAAVHAERWLDAGEGGAAPPRPGRKPVPVPVAAPEAPAVGRMPAPVGLTAAGRVAPAPASAESVVAALQQIYADRLGYPVEAMDPDADLEGDLGVDSLKRMEILGTLTDRFDLHHVADDTRFALQSTLGGLARLITETSRTGARADG</sequence>
<accession>A0A7K0CP20</accession>
<dbReference type="SUPFAM" id="SSF55048">
    <property type="entry name" value="Probable ACP-binding domain of malonyl-CoA ACP transacylase"/>
    <property type="match status" value="1"/>
</dbReference>
<dbReference type="GO" id="GO:0004314">
    <property type="term" value="F:[acyl-carrier-protein] S-malonyltransferase activity"/>
    <property type="evidence" value="ECO:0007669"/>
    <property type="project" value="UniProtKB-EC"/>
</dbReference>
<evidence type="ECO:0000313" key="7">
    <source>
        <dbReference type="EMBL" id="MQY14772.1"/>
    </source>
</evidence>
<dbReference type="InterPro" id="IPR036736">
    <property type="entry name" value="ACP-like_sf"/>
</dbReference>
<dbReference type="SMART" id="SM00827">
    <property type="entry name" value="PKS_AT"/>
    <property type="match status" value="1"/>
</dbReference>
<gene>
    <name evidence="7" type="ORF">SRB5_49480</name>
</gene>
<evidence type="ECO:0000256" key="2">
    <source>
        <dbReference type="ARBA" id="ARBA00022679"/>
    </source>
</evidence>
<dbReference type="OrthoDB" id="4286171at2"/>
<evidence type="ECO:0000256" key="4">
    <source>
        <dbReference type="ARBA" id="ARBA00023315"/>
    </source>
</evidence>
<keyword evidence="3" id="KW-0045">Antibiotic biosynthesis</keyword>
<dbReference type="PANTHER" id="PTHR42681">
    <property type="entry name" value="MALONYL-COA-ACYL CARRIER PROTEIN TRANSACYLASE, MITOCHONDRIAL"/>
    <property type="match status" value="1"/>
</dbReference>
<evidence type="ECO:0000259" key="6">
    <source>
        <dbReference type="PROSITE" id="PS50075"/>
    </source>
</evidence>
<dbReference type="InterPro" id="IPR001227">
    <property type="entry name" value="Ac_transferase_dom_sf"/>
</dbReference>
<dbReference type="Gene3D" id="3.30.70.250">
    <property type="entry name" value="Malonyl-CoA ACP transacylase, ACP-binding"/>
    <property type="match status" value="1"/>
</dbReference>
<keyword evidence="8" id="KW-1185">Reference proteome</keyword>
<protein>
    <recommendedName>
        <fullName evidence="1">[acyl-carrier-protein] S-malonyltransferase</fullName>
        <ecNumber evidence="1">2.3.1.39</ecNumber>
    </recommendedName>
</protein>
<dbReference type="SUPFAM" id="SSF47336">
    <property type="entry name" value="ACP-like"/>
    <property type="match status" value="1"/>
</dbReference>
<dbReference type="PROSITE" id="PS50075">
    <property type="entry name" value="CARRIER"/>
    <property type="match status" value="1"/>
</dbReference>
<dbReference type="InterPro" id="IPR014043">
    <property type="entry name" value="Acyl_transferase_dom"/>
</dbReference>
<reference evidence="7 8" key="1">
    <citation type="submission" date="2019-10" db="EMBL/GenBank/DDBJ databases">
        <title>Streptomyces smaragdinus sp. nov. and Streptomyces fabii sp. nov., isolated from the gut of fungus growing-termite Macrotermes natalensis.</title>
        <authorList>
            <person name="Schwitalla J."/>
            <person name="Benndorf R."/>
            <person name="Martin K."/>
            <person name="De Beer W."/>
            <person name="Kaster A.-K."/>
            <person name="Vollmers J."/>
            <person name="Poulsen M."/>
            <person name="Beemelmanns C."/>
        </authorList>
    </citation>
    <scope>NUCLEOTIDE SEQUENCE [LARGE SCALE GENOMIC DNA]</scope>
    <source>
        <strain evidence="7 8">RB5</strain>
    </source>
</reference>